<reference evidence="16" key="1">
    <citation type="journal article" date="2019" name="BMC Genomics">
        <title>A new reference genome for Sorghum bicolor reveals high levels of sequence similarity between sweet and grain genotypes: implications for the genetics of sugar metabolism.</title>
        <authorList>
            <person name="Cooper E.A."/>
            <person name="Brenton Z.W."/>
            <person name="Flinn B.S."/>
            <person name="Jenkins J."/>
            <person name="Shu S."/>
            <person name="Flowers D."/>
            <person name="Luo F."/>
            <person name="Wang Y."/>
            <person name="Xia P."/>
            <person name="Barry K."/>
            <person name="Daum C."/>
            <person name="Lipzen A."/>
            <person name="Yoshinaga Y."/>
            <person name="Schmutz J."/>
            <person name="Saski C."/>
            <person name="Vermerris W."/>
            <person name="Kresovich S."/>
        </authorList>
    </citation>
    <scope>NUCLEOTIDE SEQUENCE</scope>
</reference>
<evidence type="ECO:0000313" key="17">
    <source>
        <dbReference type="Proteomes" id="UP000807115"/>
    </source>
</evidence>
<dbReference type="PRINTS" id="PR00325">
    <property type="entry name" value="GERMIN"/>
</dbReference>
<dbReference type="InterPro" id="IPR006045">
    <property type="entry name" value="Cupin_1"/>
</dbReference>
<comment type="similarity">
    <text evidence="3 14">Belongs to the germin family.</text>
</comment>
<gene>
    <name evidence="16" type="ORF">BDA96_02G142000</name>
</gene>
<feature type="binding site" evidence="13">
    <location>
        <position position="107"/>
    </location>
    <ligand>
        <name>Mn(2+)</name>
        <dbReference type="ChEBI" id="CHEBI:29035"/>
    </ligand>
</feature>
<evidence type="ECO:0000256" key="1">
    <source>
        <dbReference type="ARBA" id="ARBA00003629"/>
    </source>
</evidence>
<dbReference type="OMA" id="IAHMANA"/>
<reference evidence="16" key="2">
    <citation type="submission" date="2020-10" db="EMBL/GenBank/DDBJ databases">
        <authorList>
            <person name="Cooper E.A."/>
            <person name="Brenton Z.W."/>
            <person name="Flinn B.S."/>
            <person name="Jenkins J."/>
            <person name="Shu S."/>
            <person name="Flowers D."/>
            <person name="Luo F."/>
            <person name="Wang Y."/>
            <person name="Xia P."/>
            <person name="Barry K."/>
            <person name="Daum C."/>
            <person name="Lipzen A."/>
            <person name="Yoshinaga Y."/>
            <person name="Schmutz J."/>
            <person name="Saski C."/>
            <person name="Vermerris W."/>
            <person name="Kresovich S."/>
        </authorList>
    </citation>
    <scope>NUCLEOTIDE SEQUENCE</scope>
</reference>
<dbReference type="SMR" id="A0A921RPK3"/>
<evidence type="ECO:0000256" key="2">
    <source>
        <dbReference type="ARBA" id="ARBA00004271"/>
    </source>
</evidence>
<keyword evidence="6 14" id="KW-0964">Secreted</keyword>
<comment type="function">
    <text evidence="1">May play a role in plant defense. Probably has no oxalate oxidase activity even if the active site is conserved.</text>
</comment>
<evidence type="ECO:0000259" key="15">
    <source>
        <dbReference type="SMART" id="SM00835"/>
    </source>
</evidence>
<keyword evidence="7 12" id="KW-0479">Metal-binding</keyword>
<dbReference type="EMBL" id="CM027681">
    <property type="protein sequence ID" value="KAG0542880.1"/>
    <property type="molecule type" value="Genomic_DNA"/>
</dbReference>
<protein>
    <recommendedName>
        <fullName evidence="14">Germin-like protein</fullName>
    </recommendedName>
</protein>
<keyword evidence="10" id="KW-0325">Glycoprotein</keyword>
<dbReference type="FunFam" id="2.60.120.10:FF:000098">
    <property type="entry name" value="Germin-like protein 9-3"/>
    <property type="match status" value="1"/>
</dbReference>
<comment type="caution">
    <text evidence="16">The sequence shown here is derived from an EMBL/GenBank/DDBJ whole genome shotgun (WGS) entry which is preliminary data.</text>
</comment>
<evidence type="ECO:0000256" key="13">
    <source>
        <dbReference type="PIRSR" id="PIRSR601929-2"/>
    </source>
</evidence>
<feature type="signal peptide" evidence="14">
    <location>
        <begin position="1"/>
        <end position="26"/>
    </location>
</feature>
<evidence type="ECO:0000256" key="6">
    <source>
        <dbReference type="ARBA" id="ARBA00022525"/>
    </source>
</evidence>
<dbReference type="PANTHER" id="PTHR31238">
    <property type="entry name" value="GERMIN-LIKE PROTEIN SUBFAMILY 3 MEMBER 3"/>
    <property type="match status" value="1"/>
</dbReference>
<dbReference type="SUPFAM" id="SSF51182">
    <property type="entry name" value="RmlC-like cupins"/>
    <property type="match status" value="1"/>
</dbReference>
<evidence type="ECO:0000256" key="10">
    <source>
        <dbReference type="ARBA" id="ARBA00023180"/>
    </source>
</evidence>
<dbReference type="InterPro" id="IPR014710">
    <property type="entry name" value="RmlC-like_jellyroll"/>
</dbReference>
<dbReference type="SMART" id="SM00835">
    <property type="entry name" value="Cupin_1"/>
    <property type="match status" value="1"/>
</dbReference>
<dbReference type="Gramene" id="EER96366">
    <property type="protein sequence ID" value="EER96366"/>
    <property type="gene ID" value="SORBI_3002G135600"/>
</dbReference>
<evidence type="ECO:0000256" key="4">
    <source>
        <dbReference type="ARBA" id="ARBA00011268"/>
    </source>
</evidence>
<evidence type="ECO:0000256" key="12">
    <source>
        <dbReference type="PIRSR" id="PIRSR601929-1"/>
    </source>
</evidence>
<dbReference type="Proteomes" id="UP000807115">
    <property type="component" value="Chromosome 2"/>
</dbReference>
<evidence type="ECO:0000256" key="9">
    <source>
        <dbReference type="ARBA" id="ARBA00023157"/>
    </source>
</evidence>
<keyword evidence="8 14" id="KW-0732">Signal</keyword>
<sequence>MGRLSYTTYTTVLVALAVSAPLAALASDPDILSDYIVPEDKYTGTIDITGDFFTYTGFRAARNMSTPVPKFTATKATMAEFPALNGQSVSYVLLMFPAGGVNPTHTHPRASELLLVLDGALSVGFVDTTGKLFTQDLAVGDMFVFPKGTVHWQCNQGDKPATALAALGSASPGLVSLPATLFGASNIDDTVLAKSFKTDVKTIQKLKAGLAPPKK</sequence>
<dbReference type="GO" id="GO:0048046">
    <property type="term" value="C:apoplast"/>
    <property type="evidence" value="ECO:0007669"/>
    <property type="project" value="UniProtKB-SubCell"/>
</dbReference>
<dbReference type="KEGG" id="sbi:8061702"/>
<feature type="chain" id="PRO_5038166102" description="Germin-like protein" evidence="14">
    <location>
        <begin position="27"/>
        <end position="215"/>
    </location>
</feature>
<feature type="binding site" evidence="13">
    <location>
        <position position="151"/>
    </location>
    <ligand>
        <name>Mn(2+)</name>
        <dbReference type="ChEBI" id="CHEBI:29035"/>
    </ligand>
</feature>
<dbReference type="OrthoDB" id="1546383at2759"/>
<dbReference type="Pfam" id="PF00190">
    <property type="entry name" value="Cupin_1"/>
    <property type="match status" value="1"/>
</dbReference>
<evidence type="ECO:0000256" key="3">
    <source>
        <dbReference type="ARBA" id="ARBA00007456"/>
    </source>
</evidence>
<proteinExistence type="inferred from homology"/>
<feature type="binding site" evidence="13">
    <location>
        <position position="112"/>
    </location>
    <ligand>
        <name>Mn(2+)</name>
        <dbReference type="ChEBI" id="CHEBI:29035"/>
    </ligand>
</feature>
<feature type="binding site" evidence="12">
    <location>
        <position position="102"/>
    </location>
    <ligand>
        <name>oxalate</name>
        <dbReference type="ChEBI" id="CHEBI:30623"/>
    </ligand>
</feature>
<dbReference type="CDD" id="cd02241">
    <property type="entry name" value="cupin_OxOx"/>
    <property type="match status" value="1"/>
</dbReference>
<keyword evidence="9" id="KW-1015">Disulfide bond</keyword>
<dbReference type="InterPro" id="IPR019780">
    <property type="entry name" value="Germin_Mn-BS"/>
</dbReference>
<accession>A0A921RPK3</accession>
<keyword evidence="5 14" id="KW-0052">Apoplast</keyword>
<feature type="binding site" evidence="13">
    <location>
        <position position="105"/>
    </location>
    <ligand>
        <name>Mn(2+)</name>
        <dbReference type="ChEBI" id="CHEBI:29035"/>
    </ligand>
</feature>
<dbReference type="AlphaFoldDB" id="A0A921RPK3"/>
<dbReference type="InterPro" id="IPR001929">
    <property type="entry name" value="Germin"/>
</dbReference>
<organism evidence="16 17">
    <name type="scientific">Sorghum bicolor</name>
    <name type="common">Sorghum</name>
    <name type="synonym">Sorghum vulgare</name>
    <dbReference type="NCBI Taxonomy" id="4558"/>
    <lineage>
        <taxon>Eukaryota</taxon>
        <taxon>Viridiplantae</taxon>
        <taxon>Streptophyta</taxon>
        <taxon>Embryophyta</taxon>
        <taxon>Tracheophyta</taxon>
        <taxon>Spermatophyta</taxon>
        <taxon>Magnoliopsida</taxon>
        <taxon>Liliopsida</taxon>
        <taxon>Poales</taxon>
        <taxon>Poaceae</taxon>
        <taxon>PACMAD clade</taxon>
        <taxon>Panicoideae</taxon>
        <taxon>Andropogonodae</taxon>
        <taxon>Andropogoneae</taxon>
        <taxon>Sorghinae</taxon>
        <taxon>Sorghum</taxon>
    </lineage>
</organism>
<comment type="subunit">
    <text evidence="4">Oligomer (believed to be a pentamer but probably hexamer).</text>
</comment>
<evidence type="ECO:0000313" key="16">
    <source>
        <dbReference type="EMBL" id="KAG0542880.1"/>
    </source>
</evidence>
<dbReference type="PROSITE" id="PS00725">
    <property type="entry name" value="GERMIN"/>
    <property type="match status" value="1"/>
</dbReference>
<comment type="subcellular location">
    <subcellularLocation>
        <location evidence="2 14">Secreted</location>
        <location evidence="2 14">Extracellular space</location>
        <location evidence="2 14">Apoplast</location>
    </subcellularLocation>
</comment>
<dbReference type="InterPro" id="IPR011051">
    <property type="entry name" value="RmlC_Cupin_sf"/>
</dbReference>
<evidence type="ECO:0000256" key="7">
    <source>
        <dbReference type="ARBA" id="ARBA00022723"/>
    </source>
</evidence>
<feature type="domain" description="Cupin type-1" evidence="15">
    <location>
        <begin position="56"/>
        <end position="204"/>
    </location>
</feature>
<feature type="binding site" evidence="12">
    <location>
        <position position="107"/>
    </location>
    <ligand>
        <name>oxalate</name>
        <dbReference type="ChEBI" id="CHEBI:30623"/>
    </ligand>
</feature>
<evidence type="ECO:0000256" key="5">
    <source>
        <dbReference type="ARBA" id="ARBA00022523"/>
    </source>
</evidence>
<evidence type="ECO:0000256" key="14">
    <source>
        <dbReference type="RuleBase" id="RU366015"/>
    </source>
</evidence>
<name>A0A921RPK3_SORBI</name>
<feature type="binding site" evidence="12">
    <location>
        <position position="112"/>
    </location>
    <ligand>
        <name>oxalate</name>
        <dbReference type="ChEBI" id="CHEBI:30623"/>
    </ligand>
</feature>
<keyword evidence="11 12" id="KW-0464">Manganese</keyword>
<evidence type="ECO:0000256" key="8">
    <source>
        <dbReference type="ARBA" id="ARBA00022729"/>
    </source>
</evidence>
<dbReference type="Gene3D" id="2.60.120.10">
    <property type="entry name" value="Jelly Rolls"/>
    <property type="match status" value="1"/>
</dbReference>
<dbReference type="GO" id="GO:0030145">
    <property type="term" value="F:manganese ion binding"/>
    <property type="evidence" value="ECO:0007669"/>
    <property type="project" value="UniProtKB-UniRule"/>
</dbReference>
<evidence type="ECO:0000256" key="11">
    <source>
        <dbReference type="ARBA" id="ARBA00023211"/>
    </source>
</evidence>